<keyword evidence="2" id="KW-1185">Reference proteome</keyword>
<comment type="caution">
    <text evidence="1">The sequence shown here is derived from an EMBL/GenBank/DDBJ whole genome shotgun (WGS) entry which is preliminary data.</text>
</comment>
<organism evidence="1 2">
    <name type="scientific">Hymenobacter endophyticus</name>
    <dbReference type="NCBI Taxonomy" id="3076335"/>
    <lineage>
        <taxon>Bacteria</taxon>
        <taxon>Pseudomonadati</taxon>
        <taxon>Bacteroidota</taxon>
        <taxon>Cytophagia</taxon>
        <taxon>Cytophagales</taxon>
        <taxon>Hymenobacteraceae</taxon>
        <taxon>Hymenobacter</taxon>
    </lineage>
</organism>
<protein>
    <recommendedName>
        <fullName evidence="3">Lipoprotein</fullName>
    </recommendedName>
</protein>
<name>A0ABU3TKL0_9BACT</name>
<gene>
    <name evidence="1" type="ORF">ROI90_15990</name>
</gene>
<evidence type="ECO:0000313" key="2">
    <source>
        <dbReference type="Proteomes" id="UP001250698"/>
    </source>
</evidence>
<dbReference type="EMBL" id="JAWDJT010000011">
    <property type="protein sequence ID" value="MDU0371905.1"/>
    <property type="molecule type" value="Genomic_DNA"/>
</dbReference>
<sequence length="127" mass="14260">MRFATVSLLGAMLLATACQKDDNPVSPDAVIGPRWHNTFRPAQQGYSTYTPTNLAEPGWRYEVMQLNPDHTFVESGLGPADGVVDYPGTWQQLSTTTYRIQFLDPQRPGYVLRVKAVDADKMEARRE</sequence>
<proteinExistence type="predicted"/>
<dbReference type="Proteomes" id="UP001250698">
    <property type="component" value="Unassembled WGS sequence"/>
</dbReference>
<evidence type="ECO:0000313" key="1">
    <source>
        <dbReference type="EMBL" id="MDU0371905.1"/>
    </source>
</evidence>
<evidence type="ECO:0008006" key="3">
    <source>
        <dbReference type="Google" id="ProtNLM"/>
    </source>
</evidence>
<accession>A0ABU3TKL0</accession>
<dbReference type="PROSITE" id="PS51257">
    <property type="entry name" value="PROKAR_LIPOPROTEIN"/>
    <property type="match status" value="1"/>
</dbReference>
<dbReference type="RefSeq" id="WP_315999363.1">
    <property type="nucleotide sequence ID" value="NZ_JAWDJT010000011.1"/>
</dbReference>
<reference evidence="1 2" key="1">
    <citation type="submission" date="2023-10" db="EMBL/GenBank/DDBJ databases">
        <title>Hymenobacter endophyticus sp. nov., an isolate from the leaf tissues of wheat.</title>
        <authorList>
            <person name="Dai Y."/>
        </authorList>
    </citation>
    <scope>NUCLEOTIDE SEQUENCE [LARGE SCALE GENOMIC DNA]</scope>
    <source>
        <strain evidence="1 2">ZK17L-C2</strain>
    </source>
</reference>